<evidence type="ECO:0000313" key="1">
    <source>
        <dbReference type="EMBL" id="ADR21618.1"/>
    </source>
</evidence>
<keyword evidence="2" id="KW-1185">Reference proteome</keyword>
<proteinExistence type="predicted"/>
<dbReference type="eggNOG" id="COG5379">
    <property type="taxonomic scope" value="Bacteria"/>
</dbReference>
<dbReference type="HOGENOM" id="CLU_059322_0_0_10"/>
<keyword evidence="1" id="KW-0808">Transferase</keyword>
<sequence length="362" mass="42411">MSSSIEKVSFDKIRYANCWEDADILLQGLKPASTSKILSIASAGDNSFALLSSNPEIVVAVDISKTQLHLCELKKVAIQNLEREESLQFLGFWPNENRLKTYENLKSQLGREAKAFFDQQKSEIQNGIIHQGKFEKYFQLFSEKILPFIHSRKTIKKLFQEKSELAQIDFYKNKWNTWRWRMLFKLFFSKAIMGKFGRDPEFLKQVEIPVAEYIFRKAEVHLQSQRAQQNFILNYNLTGEFGVHLPYYLREENYGNVKGNLKALQLFEGYAQDAIGQYDAFDYMNLSNIFEYMDVETFQNTGKELINGLKKEGKMAYWNLMVARQLSKEFPRDLAFQTSLSDTLTQKDKGFFYHQILIEQRK</sequence>
<name>E4TQ72_MARTH</name>
<dbReference type="KEGG" id="mtt:Ftrac_1629"/>
<dbReference type="EMBL" id="CP002349">
    <property type="protein sequence ID" value="ADR21618.1"/>
    <property type="molecule type" value="Genomic_DNA"/>
</dbReference>
<dbReference type="PANTHER" id="PTHR47473:SF1">
    <property type="entry name" value="METHYLTRANSFERASE DOMAIN-CONTAINING PROTEIN"/>
    <property type="match status" value="1"/>
</dbReference>
<dbReference type="AlphaFoldDB" id="E4TQ72"/>
<dbReference type="PANTHER" id="PTHR47473">
    <property type="entry name" value="BTA1P"/>
    <property type="match status" value="1"/>
</dbReference>
<dbReference type="Pfam" id="PF11899">
    <property type="entry name" value="DUF3419"/>
    <property type="match status" value="1"/>
</dbReference>
<dbReference type="STRING" id="643867.Ftrac_1629"/>
<dbReference type="Proteomes" id="UP000008720">
    <property type="component" value="Chromosome"/>
</dbReference>
<dbReference type="InterPro" id="IPR021829">
    <property type="entry name" value="DUF3419"/>
</dbReference>
<protein>
    <submittedName>
        <fullName evidence="1">S-adenosylmethionine:diacylglycerol 3-amino-3-carboxypropyl transferase-like protein</fullName>
    </submittedName>
</protein>
<dbReference type="RefSeq" id="WP_013453765.1">
    <property type="nucleotide sequence ID" value="NC_014759.1"/>
</dbReference>
<gene>
    <name evidence="1" type="ordered locus">Ftrac_1629</name>
</gene>
<dbReference type="GO" id="GO:0016740">
    <property type="term" value="F:transferase activity"/>
    <property type="evidence" value="ECO:0007669"/>
    <property type="project" value="UniProtKB-KW"/>
</dbReference>
<evidence type="ECO:0000313" key="2">
    <source>
        <dbReference type="Proteomes" id="UP000008720"/>
    </source>
</evidence>
<accession>E4TQ72</accession>
<reference evidence="1 2" key="1">
    <citation type="journal article" date="2011" name="Stand. Genomic Sci.">
        <title>Complete genome sequence of Marivirga tractuosa type strain (H-43).</title>
        <authorList>
            <person name="Pagani I."/>
            <person name="Chertkov O."/>
            <person name="Lapidus A."/>
            <person name="Lucas S."/>
            <person name="Del Rio T.G."/>
            <person name="Tice H."/>
            <person name="Copeland A."/>
            <person name="Cheng J.F."/>
            <person name="Nolan M."/>
            <person name="Saunders E."/>
            <person name="Pitluck S."/>
            <person name="Held B."/>
            <person name="Goodwin L."/>
            <person name="Liolios K."/>
            <person name="Ovchinikova G."/>
            <person name="Ivanova N."/>
            <person name="Mavromatis K."/>
            <person name="Pati A."/>
            <person name="Chen A."/>
            <person name="Palaniappan K."/>
            <person name="Land M."/>
            <person name="Hauser L."/>
            <person name="Jeffries C.D."/>
            <person name="Detter J.C."/>
            <person name="Han C."/>
            <person name="Tapia R."/>
            <person name="Ngatchou-Djao O.D."/>
            <person name="Rohde M."/>
            <person name="Goker M."/>
            <person name="Spring S."/>
            <person name="Sikorski J."/>
            <person name="Woyke T."/>
            <person name="Bristow J."/>
            <person name="Eisen J.A."/>
            <person name="Markowitz V."/>
            <person name="Hugenholtz P."/>
            <person name="Klenk H.P."/>
            <person name="Kyrpides N.C."/>
        </authorList>
    </citation>
    <scope>NUCLEOTIDE SEQUENCE [LARGE SCALE GENOMIC DNA]</scope>
    <source>
        <strain evidence="2">ATCC 23168 / DSM 4126 / NBRC 15989 / NCIMB 1408 / VKM B-1430 / H-43</strain>
    </source>
</reference>
<organism evidence="1 2">
    <name type="scientific">Marivirga tractuosa (strain ATCC 23168 / DSM 4126 / NBRC 15989 / NCIMB 1408 / VKM B-1430 / H-43)</name>
    <name type="common">Microscilla tractuosa</name>
    <name type="synonym">Flexibacter tractuosus</name>
    <dbReference type="NCBI Taxonomy" id="643867"/>
    <lineage>
        <taxon>Bacteria</taxon>
        <taxon>Pseudomonadati</taxon>
        <taxon>Bacteroidota</taxon>
        <taxon>Cytophagia</taxon>
        <taxon>Cytophagales</taxon>
        <taxon>Marivirgaceae</taxon>
        <taxon>Marivirga</taxon>
    </lineage>
</organism>
<dbReference type="OrthoDB" id="1522784at2"/>